<dbReference type="EMBL" id="JACYFG010000002">
    <property type="protein sequence ID" value="MBD5777950.1"/>
    <property type="molecule type" value="Genomic_DNA"/>
</dbReference>
<dbReference type="InterPro" id="IPR000917">
    <property type="entry name" value="Sulfatase_N"/>
</dbReference>
<feature type="signal peptide" evidence="1">
    <location>
        <begin position="1"/>
        <end position="20"/>
    </location>
</feature>
<feature type="domain" description="Sulfatase N-terminal" evidence="2">
    <location>
        <begin position="24"/>
        <end position="126"/>
    </location>
</feature>
<evidence type="ECO:0000259" key="3">
    <source>
        <dbReference type="Pfam" id="PF16347"/>
    </source>
</evidence>
<accession>A0A927F6A2</accession>
<dbReference type="SUPFAM" id="SSF53649">
    <property type="entry name" value="Alkaline phosphatase-like"/>
    <property type="match status" value="1"/>
</dbReference>
<dbReference type="RefSeq" id="WP_191615080.1">
    <property type="nucleotide sequence ID" value="NZ_JACYFG010000002.1"/>
</dbReference>
<proteinExistence type="predicted"/>
<protein>
    <submittedName>
        <fullName evidence="4">Sulfatase</fullName>
    </submittedName>
</protein>
<sequence length="460" mass="51961">MNPLVILFCALFAIEASLSAAPPPNILVFLTDDLSARDLGCYGASDVRTPNMDQLAAEGLTFDQAFIISPACAPSRAALLTGLTPDHNGAKANHTYRRDDVPSLIPLFTALGYQTAAFGKIAHGKDVADHGFDHHERSIDPEKIAAWLDSTDSARPIALFVGTKDPHVPWPEVDGYDPEQVIIPPFHIDTPDTRLFRARYYTDVTRADTDLGNTLAIAEERWGENFVALFSSDHGAQWPFGKWNLYDEGIRVPLIVRWPGKIAPTSRTDAMVSWIDMLPTLLDIAGSPEDTRLDGISFTVVLSHPEKTHRDRIFTTHDNDGRANVYPIRSVRSERWKYIRNLHPEWIHSNHSDRYRLDTAGAYFWSWEEAAMHDKTAALIMNRYRQRPGEELYDLEKDPDELNNLAANPKYAQILNTLRCELDAWMNEQGDPQTVVPEPWLPGQAELLEPHSDWPPYYKK</sequence>
<dbReference type="PANTHER" id="PTHR43751">
    <property type="entry name" value="SULFATASE"/>
    <property type="match status" value="1"/>
</dbReference>
<dbReference type="Gene3D" id="3.40.720.10">
    <property type="entry name" value="Alkaline Phosphatase, subunit A"/>
    <property type="match status" value="1"/>
</dbReference>
<dbReference type="InterPro" id="IPR052701">
    <property type="entry name" value="GAG_Ulvan_Degrading_Sulfatases"/>
</dbReference>
<dbReference type="Proteomes" id="UP000622317">
    <property type="component" value="Unassembled WGS sequence"/>
</dbReference>
<dbReference type="Pfam" id="PF16347">
    <property type="entry name" value="SGSH_C"/>
    <property type="match status" value="1"/>
</dbReference>
<dbReference type="InterPro" id="IPR032506">
    <property type="entry name" value="SGSH_C"/>
</dbReference>
<keyword evidence="5" id="KW-1185">Reference proteome</keyword>
<organism evidence="4 5">
    <name type="scientific">Pelagicoccus enzymogenes</name>
    <dbReference type="NCBI Taxonomy" id="2773457"/>
    <lineage>
        <taxon>Bacteria</taxon>
        <taxon>Pseudomonadati</taxon>
        <taxon>Verrucomicrobiota</taxon>
        <taxon>Opitutia</taxon>
        <taxon>Puniceicoccales</taxon>
        <taxon>Pelagicoccaceae</taxon>
        <taxon>Pelagicoccus</taxon>
    </lineage>
</organism>
<evidence type="ECO:0000313" key="4">
    <source>
        <dbReference type="EMBL" id="MBD5777950.1"/>
    </source>
</evidence>
<dbReference type="CDD" id="cd16027">
    <property type="entry name" value="SGSH"/>
    <property type="match status" value="1"/>
</dbReference>
<dbReference type="AlphaFoldDB" id="A0A927F6A2"/>
<dbReference type="PANTHER" id="PTHR43751:SF1">
    <property type="entry name" value="SULFATASE ATSG-RELATED"/>
    <property type="match status" value="1"/>
</dbReference>
<reference evidence="4" key="1">
    <citation type="submission" date="2020-09" db="EMBL/GenBank/DDBJ databases">
        <title>Pelagicoccus enzymogenes sp. nov. with an EPS production, isolated from marine sediment.</title>
        <authorList>
            <person name="Feng X."/>
        </authorList>
    </citation>
    <scope>NUCLEOTIDE SEQUENCE</scope>
    <source>
        <strain evidence="4">NFK12</strain>
    </source>
</reference>
<comment type="caution">
    <text evidence="4">The sequence shown here is derived from an EMBL/GenBank/DDBJ whole genome shotgun (WGS) entry which is preliminary data.</text>
</comment>
<evidence type="ECO:0000256" key="1">
    <source>
        <dbReference type="SAM" id="SignalP"/>
    </source>
</evidence>
<name>A0A927F6A2_9BACT</name>
<gene>
    <name evidence="4" type="ORF">IEN85_00390</name>
</gene>
<keyword evidence="1" id="KW-0732">Signal</keyword>
<feature type="domain" description="N-sulphoglucosamine sulphohydrolase C-terminal" evidence="3">
    <location>
        <begin position="240"/>
        <end position="341"/>
    </location>
</feature>
<feature type="chain" id="PRO_5037472684" evidence="1">
    <location>
        <begin position="21"/>
        <end position="460"/>
    </location>
</feature>
<evidence type="ECO:0000313" key="5">
    <source>
        <dbReference type="Proteomes" id="UP000622317"/>
    </source>
</evidence>
<dbReference type="Pfam" id="PF00884">
    <property type="entry name" value="Sulfatase"/>
    <property type="match status" value="1"/>
</dbReference>
<evidence type="ECO:0000259" key="2">
    <source>
        <dbReference type="Pfam" id="PF00884"/>
    </source>
</evidence>
<dbReference type="InterPro" id="IPR017850">
    <property type="entry name" value="Alkaline_phosphatase_core_sf"/>
</dbReference>